<keyword evidence="3" id="KW-1185">Reference proteome</keyword>
<dbReference type="InterPro" id="IPR039422">
    <property type="entry name" value="MarR/SlyA-like"/>
</dbReference>
<dbReference type="Pfam" id="PF12802">
    <property type="entry name" value="MarR_2"/>
    <property type="match status" value="1"/>
</dbReference>
<feature type="domain" description="HTH marR-type" evidence="1">
    <location>
        <begin position="42"/>
        <end position="149"/>
    </location>
</feature>
<dbReference type="EMBL" id="CP070369">
    <property type="protein sequence ID" value="QRZ14491.1"/>
    <property type="molecule type" value="Genomic_DNA"/>
</dbReference>
<keyword evidence="2" id="KW-0614">Plasmid</keyword>
<geneLocation type="plasmid" evidence="2 3">
    <name>p1</name>
</geneLocation>
<dbReference type="InterPro" id="IPR036390">
    <property type="entry name" value="WH_DNA-bd_sf"/>
</dbReference>
<protein>
    <submittedName>
        <fullName evidence="2">Winged helix-turn-helix transcriptional regulator</fullName>
    </submittedName>
</protein>
<dbReference type="PANTHER" id="PTHR33164:SF43">
    <property type="entry name" value="HTH-TYPE TRANSCRIPTIONAL REPRESSOR YETL"/>
    <property type="match status" value="1"/>
</dbReference>
<dbReference type="PANTHER" id="PTHR33164">
    <property type="entry name" value="TRANSCRIPTIONAL REGULATOR, MARR FAMILY"/>
    <property type="match status" value="1"/>
</dbReference>
<dbReference type="InterPro" id="IPR036388">
    <property type="entry name" value="WH-like_DNA-bd_sf"/>
</dbReference>
<evidence type="ECO:0000313" key="2">
    <source>
        <dbReference type="EMBL" id="QRZ14491.1"/>
    </source>
</evidence>
<dbReference type="SMART" id="SM00347">
    <property type="entry name" value="HTH_MARR"/>
    <property type="match status" value="1"/>
</dbReference>
<organism evidence="2 3">
    <name type="scientific">Paracoccus methylovorus</name>
    <dbReference type="NCBI Taxonomy" id="2812658"/>
    <lineage>
        <taxon>Bacteria</taxon>
        <taxon>Pseudomonadati</taxon>
        <taxon>Pseudomonadota</taxon>
        <taxon>Alphaproteobacteria</taxon>
        <taxon>Rhodobacterales</taxon>
        <taxon>Paracoccaceae</taxon>
        <taxon>Paracoccus</taxon>
    </lineage>
</organism>
<proteinExistence type="predicted"/>
<dbReference type="InterPro" id="IPR000835">
    <property type="entry name" value="HTH_MarR-typ"/>
</dbReference>
<dbReference type="Gene3D" id="1.10.10.10">
    <property type="entry name" value="Winged helix-like DNA-binding domain superfamily/Winged helix DNA-binding domain"/>
    <property type="match status" value="1"/>
</dbReference>
<reference evidence="2 3" key="1">
    <citation type="submission" date="2021-02" db="EMBL/GenBank/DDBJ databases">
        <title>Paracoccus methylovroum sp.nov., a new methanol and methylamine utilizing methylotrophic denitrifer.</title>
        <authorList>
            <person name="Timsy T."/>
            <person name="Behrendt U."/>
            <person name="Ulrich A."/>
            <person name="Spanner T."/>
            <person name="Foesel B.U."/>
            <person name="Horn M.A."/>
            <person name="Kolb S."/>
        </authorList>
    </citation>
    <scope>NUCLEOTIDE SEQUENCE [LARGE SCALE GENOMIC DNA]</scope>
    <source>
        <strain evidence="2 3">H4-D09</strain>
        <plasmid evidence="2 3">p1</plasmid>
    </source>
</reference>
<dbReference type="Proteomes" id="UP000663629">
    <property type="component" value="Plasmid p1"/>
</dbReference>
<gene>
    <name evidence="2" type="ORF">JWJ88_11400</name>
</gene>
<evidence type="ECO:0000313" key="3">
    <source>
        <dbReference type="Proteomes" id="UP000663629"/>
    </source>
</evidence>
<sequence length="181" mass="20279">MREEELMQEAGRMAGIDRISSSMGRFRMLIGRRVIGRLALRNVAPMLDVSDLDVLGLVPQRPVSGDNHPAAEVSVGDIARQLRIDPSRASRLVAELVRQGFLIRAVSQQDARRAVLQRSDTGDHIFAEIQRVKFEMIREIVGDWPDERLARFAGDFDSFTQALEAWRTHNDACQGGARDPS</sequence>
<evidence type="ECO:0000259" key="1">
    <source>
        <dbReference type="SMART" id="SM00347"/>
    </source>
</evidence>
<name>A0ABX7JLV2_9RHOB</name>
<accession>A0ABX7JLV2</accession>
<dbReference type="SUPFAM" id="SSF46785">
    <property type="entry name" value="Winged helix' DNA-binding domain"/>
    <property type="match status" value="1"/>
</dbReference>